<dbReference type="InterPro" id="IPR000086">
    <property type="entry name" value="NUDIX_hydrolase_dom"/>
</dbReference>
<keyword evidence="3" id="KW-1185">Reference proteome</keyword>
<proteinExistence type="predicted"/>
<dbReference type="Proteomes" id="UP000198718">
    <property type="component" value="Unassembled WGS sequence"/>
</dbReference>
<dbReference type="STRING" id="393762.SAMN05660472_01656"/>
<protein>
    <submittedName>
        <fullName evidence="2">NUDIX domain-containing protein</fullName>
    </submittedName>
</protein>
<organism evidence="2 3">
    <name type="scientific">Natronincola ferrireducens</name>
    <dbReference type="NCBI Taxonomy" id="393762"/>
    <lineage>
        <taxon>Bacteria</taxon>
        <taxon>Bacillati</taxon>
        <taxon>Bacillota</taxon>
        <taxon>Clostridia</taxon>
        <taxon>Peptostreptococcales</taxon>
        <taxon>Natronincolaceae</taxon>
        <taxon>Natronincola</taxon>
    </lineage>
</organism>
<accession>A0A1G9D606</accession>
<feature type="domain" description="Nudix hydrolase" evidence="1">
    <location>
        <begin position="2"/>
        <end position="138"/>
    </location>
</feature>
<name>A0A1G9D606_9FIRM</name>
<reference evidence="2 3" key="1">
    <citation type="submission" date="2016-10" db="EMBL/GenBank/DDBJ databases">
        <authorList>
            <person name="de Groot N.N."/>
        </authorList>
    </citation>
    <scope>NUCLEOTIDE SEQUENCE [LARGE SCALE GENOMIC DNA]</scope>
    <source>
        <strain evidence="2 3">DSM 18346</strain>
    </source>
</reference>
<dbReference type="InterPro" id="IPR015797">
    <property type="entry name" value="NUDIX_hydrolase-like_dom_sf"/>
</dbReference>
<evidence type="ECO:0000259" key="1">
    <source>
        <dbReference type="PROSITE" id="PS51462"/>
    </source>
</evidence>
<dbReference type="OrthoDB" id="1848782at2"/>
<evidence type="ECO:0000313" key="3">
    <source>
        <dbReference type="Proteomes" id="UP000198718"/>
    </source>
</evidence>
<dbReference type="PROSITE" id="PS51462">
    <property type="entry name" value="NUDIX"/>
    <property type="match status" value="1"/>
</dbReference>
<sequence>MIFRNCAGGVVFYANQVFLLKNEKNEWVLPKGKIRNDETSIDAALSRVKIETGIDAEILSTAGETCYEFFSISRKQPVCNQITWYIMATKGKEFQLNKNMNFKEGGFYCIDEAIEMITYSQDKSLVNLSYKKYKEMMKEKKEKVAV</sequence>
<dbReference type="AlphaFoldDB" id="A0A1G9D606"/>
<gene>
    <name evidence="2" type="ORF">SAMN05660472_01656</name>
</gene>
<dbReference type="CDD" id="cd03673">
    <property type="entry name" value="NUDIX_Ap6A_hydrolase"/>
    <property type="match status" value="1"/>
</dbReference>
<dbReference type="SUPFAM" id="SSF55811">
    <property type="entry name" value="Nudix"/>
    <property type="match status" value="1"/>
</dbReference>
<dbReference type="Gene3D" id="3.90.79.10">
    <property type="entry name" value="Nucleoside Triphosphate Pyrophosphohydrolase"/>
    <property type="match status" value="1"/>
</dbReference>
<dbReference type="RefSeq" id="WP_090553236.1">
    <property type="nucleotide sequence ID" value="NZ_FNFP01000002.1"/>
</dbReference>
<evidence type="ECO:0000313" key="2">
    <source>
        <dbReference type="EMBL" id="SDK59369.1"/>
    </source>
</evidence>
<dbReference type="Pfam" id="PF00293">
    <property type="entry name" value="NUDIX"/>
    <property type="match status" value="1"/>
</dbReference>
<dbReference type="EMBL" id="FNFP01000002">
    <property type="protein sequence ID" value="SDK59369.1"/>
    <property type="molecule type" value="Genomic_DNA"/>
</dbReference>